<dbReference type="AlphaFoldDB" id="A0A6L6QIH4"/>
<feature type="region of interest" description="Disordered" evidence="1">
    <location>
        <begin position="101"/>
        <end position="124"/>
    </location>
</feature>
<accession>A0A6L6QIH4</accession>
<evidence type="ECO:0000313" key="2">
    <source>
        <dbReference type="EMBL" id="MTW12049.1"/>
    </source>
</evidence>
<name>A0A6L6QIH4_9BURK</name>
<dbReference type="Gene3D" id="3.20.20.140">
    <property type="entry name" value="Metal-dependent hydrolases"/>
    <property type="match status" value="1"/>
</dbReference>
<comment type="caution">
    <text evidence="2">The sequence shown here is derived from an EMBL/GenBank/DDBJ whole genome shotgun (WGS) entry which is preliminary data.</text>
</comment>
<evidence type="ECO:0000313" key="3">
    <source>
        <dbReference type="Proteomes" id="UP000472320"/>
    </source>
</evidence>
<proteinExistence type="predicted"/>
<dbReference type="SUPFAM" id="SSF89550">
    <property type="entry name" value="PHP domain-like"/>
    <property type="match status" value="1"/>
</dbReference>
<gene>
    <name evidence="2" type="ORF">GM658_15695</name>
</gene>
<reference evidence="2 3" key="1">
    <citation type="submission" date="2019-11" db="EMBL/GenBank/DDBJ databases">
        <title>Type strains purchased from KCTC, JCM and DSMZ.</title>
        <authorList>
            <person name="Lu H."/>
        </authorList>
    </citation>
    <scope>NUCLEOTIDE SEQUENCE [LARGE SCALE GENOMIC DNA]</scope>
    <source>
        <strain evidence="2 3">JCM 31587</strain>
    </source>
</reference>
<dbReference type="GO" id="GO:0016740">
    <property type="term" value="F:transferase activity"/>
    <property type="evidence" value="ECO:0007669"/>
    <property type="project" value="UniProtKB-KW"/>
</dbReference>
<dbReference type="NCBIfam" id="NF038032">
    <property type="entry name" value="CehA_McbA_metalo"/>
    <property type="match status" value="1"/>
</dbReference>
<dbReference type="OrthoDB" id="9801679at2"/>
<keyword evidence="2" id="KW-0808">Transferase</keyword>
<dbReference type="EMBL" id="WNKX01000011">
    <property type="protein sequence ID" value="MTW12049.1"/>
    <property type="molecule type" value="Genomic_DNA"/>
</dbReference>
<evidence type="ECO:0000256" key="1">
    <source>
        <dbReference type="SAM" id="MobiDB-lite"/>
    </source>
</evidence>
<dbReference type="InterPro" id="IPR016195">
    <property type="entry name" value="Pol/histidinol_Pase-like"/>
</dbReference>
<dbReference type="Proteomes" id="UP000472320">
    <property type="component" value="Unassembled WGS sequence"/>
</dbReference>
<sequence>MGLYRPDGSLLRQWHGRHAMYRENSMLKINWQAASTLPTGIYELRLEAGGIRQQRPIAIGRPSLLFAASATAMLPRHGPGWTSRPRLDTLGFDIVVGDLHSQTNHSDGGGDPAHCHGAQPPQSGAFGPEDAFQFARRHGLDFLMASEHNHMYDGSDGSDPAADPQAARERYRLGLASAEQFSARHPGFVALYGMEWGVISGGGHLNIFNSPALLGWERSSSGEPFADVVTPKSDYAALYTLMKEQGWLGQFNHPNTSQFAINGAPLAFSADGAAVMALCEVMNSNAFSNRLDERETRHSFYEEACGKLLEAGYRLAFSSDQDNHCANWGASYGNRTGILLPAGTAPTREALLDAIRARRVFATMDKHSAIALTANGAMMGAERDNSGPLTLRVHFNSSAGRGIAALDIMQGVPGRHGAVQPLPGGGALQQTFTPEPGAHFYYARVTQDDGKQLWSAPVWINQR</sequence>
<organism evidence="2 3">
    <name type="scientific">Massilia eburnea</name>
    <dbReference type="NCBI Taxonomy" id="1776165"/>
    <lineage>
        <taxon>Bacteria</taxon>
        <taxon>Pseudomonadati</taxon>
        <taxon>Pseudomonadota</taxon>
        <taxon>Betaproteobacteria</taxon>
        <taxon>Burkholderiales</taxon>
        <taxon>Oxalobacteraceae</taxon>
        <taxon>Telluria group</taxon>
        <taxon>Massilia</taxon>
    </lineage>
</organism>
<protein>
    <submittedName>
        <fullName evidence="2">Phosphotransferase</fullName>
    </submittedName>
</protein>
<keyword evidence="3" id="KW-1185">Reference proteome</keyword>